<keyword evidence="1" id="KW-0378">Hydrolase</keyword>
<evidence type="ECO:0000313" key="4">
    <source>
        <dbReference type="Proteomes" id="UP001176940"/>
    </source>
</evidence>
<proteinExistence type="predicted"/>
<comment type="caution">
    <text evidence="3">The sequence shown here is derived from an EMBL/GenBank/DDBJ whole genome shotgun (WGS) entry which is preliminary data.</text>
</comment>
<gene>
    <name evidence="3" type="ORF">RIMI_LOCUS19513192</name>
</gene>
<sequence length="126" mass="14081">MPFSIRLSKYIIYVGLLMPFGKRSEIRRGSRGPSHVGCRGFLNWMREEREICSTRLSSSFASWLGKFVVPLVTPLLVAVDQEGGRVQRFREGLTRLPAAQSFAAIHGLEQGAKLAQEAGWLMASEK</sequence>
<dbReference type="EMBL" id="CAUEEQ010062517">
    <property type="protein sequence ID" value="CAJ0964717.1"/>
    <property type="molecule type" value="Genomic_DNA"/>
</dbReference>
<dbReference type="InterPro" id="IPR036962">
    <property type="entry name" value="Glyco_hydro_3_N_sf"/>
</dbReference>
<evidence type="ECO:0000259" key="2">
    <source>
        <dbReference type="Pfam" id="PF00933"/>
    </source>
</evidence>
<reference evidence="3" key="1">
    <citation type="submission" date="2023-07" db="EMBL/GenBank/DDBJ databases">
        <authorList>
            <person name="Stuckert A."/>
        </authorList>
    </citation>
    <scope>NUCLEOTIDE SEQUENCE</scope>
</reference>
<dbReference type="SUPFAM" id="SSF51445">
    <property type="entry name" value="(Trans)glycosidases"/>
    <property type="match status" value="1"/>
</dbReference>
<evidence type="ECO:0000313" key="3">
    <source>
        <dbReference type="EMBL" id="CAJ0964717.1"/>
    </source>
</evidence>
<evidence type="ECO:0000256" key="1">
    <source>
        <dbReference type="ARBA" id="ARBA00022801"/>
    </source>
</evidence>
<dbReference type="Proteomes" id="UP001176940">
    <property type="component" value="Unassembled WGS sequence"/>
</dbReference>
<dbReference type="InterPro" id="IPR017853">
    <property type="entry name" value="GH"/>
</dbReference>
<accession>A0ABN9MD73</accession>
<organism evidence="3 4">
    <name type="scientific">Ranitomeya imitator</name>
    <name type="common">mimic poison frog</name>
    <dbReference type="NCBI Taxonomy" id="111125"/>
    <lineage>
        <taxon>Eukaryota</taxon>
        <taxon>Metazoa</taxon>
        <taxon>Chordata</taxon>
        <taxon>Craniata</taxon>
        <taxon>Vertebrata</taxon>
        <taxon>Euteleostomi</taxon>
        <taxon>Amphibia</taxon>
        <taxon>Batrachia</taxon>
        <taxon>Anura</taxon>
        <taxon>Neobatrachia</taxon>
        <taxon>Hyloidea</taxon>
        <taxon>Dendrobatidae</taxon>
        <taxon>Dendrobatinae</taxon>
        <taxon>Ranitomeya</taxon>
    </lineage>
</organism>
<dbReference type="Pfam" id="PF00933">
    <property type="entry name" value="Glyco_hydro_3"/>
    <property type="match status" value="1"/>
</dbReference>
<protein>
    <recommendedName>
        <fullName evidence="2">Glycoside hydrolase family 3 N-terminal domain-containing protein</fullName>
    </recommendedName>
</protein>
<name>A0ABN9MD73_9NEOB</name>
<feature type="domain" description="Glycoside hydrolase family 3 N-terminal" evidence="2">
    <location>
        <begin position="71"/>
        <end position="125"/>
    </location>
</feature>
<dbReference type="InterPro" id="IPR001764">
    <property type="entry name" value="Glyco_hydro_3_N"/>
</dbReference>
<keyword evidence="4" id="KW-1185">Reference proteome</keyword>
<dbReference type="Gene3D" id="3.20.20.300">
    <property type="entry name" value="Glycoside hydrolase, family 3, N-terminal domain"/>
    <property type="match status" value="1"/>
</dbReference>